<reference evidence="5" key="1">
    <citation type="submission" date="2020-09" db="EMBL/GenBank/DDBJ databases">
        <title>Desulfogranum mesoprofundum gen. nov., sp. nov., a novel mesophilic, sulfate-reducing chemolithoautotroph isolated from a deep-sea hydrothermal vent chimney in the Suiyo Seamount.</title>
        <authorList>
            <person name="Hashimoto Y."/>
            <person name="Nakagawa S."/>
        </authorList>
    </citation>
    <scope>NUCLEOTIDE SEQUENCE</scope>
    <source>
        <strain evidence="5">KT2</strain>
    </source>
</reference>
<dbReference type="InterPro" id="IPR003594">
    <property type="entry name" value="HATPase_dom"/>
</dbReference>
<dbReference type="NCBIfam" id="TIGR00277">
    <property type="entry name" value="HDIG"/>
    <property type="match status" value="1"/>
</dbReference>
<dbReference type="SMART" id="SM00388">
    <property type="entry name" value="HisKA"/>
    <property type="match status" value="1"/>
</dbReference>
<name>A0A8D5JNN7_9BACT</name>
<dbReference type="InterPro" id="IPR052340">
    <property type="entry name" value="RNase_Y/CdgJ"/>
</dbReference>
<dbReference type="InterPro" id="IPR003607">
    <property type="entry name" value="HD/PDEase_dom"/>
</dbReference>
<evidence type="ECO:0000259" key="4">
    <source>
        <dbReference type="PROSITE" id="PS51833"/>
    </source>
</evidence>
<dbReference type="Pfam" id="PF00512">
    <property type="entry name" value="HisKA"/>
    <property type="match status" value="1"/>
</dbReference>
<protein>
    <recommendedName>
        <fullName evidence="2">histidine kinase</fullName>
        <ecNumber evidence="2">2.7.13.3</ecNumber>
    </recommendedName>
</protein>
<evidence type="ECO:0000313" key="5">
    <source>
        <dbReference type="EMBL" id="BCL60350.1"/>
    </source>
</evidence>
<dbReference type="InterPro" id="IPR013976">
    <property type="entry name" value="HDOD"/>
</dbReference>
<keyword evidence="6" id="KW-1185">Reference proteome</keyword>
<dbReference type="SMART" id="SM00471">
    <property type="entry name" value="HDc"/>
    <property type="match status" value="1"/>
</dbReference>
<dbReference type="PANTHER" id="PTHR33525:SF3">
    <property type="entry name" value="RIBONUCLEASE Y"/>
    <property type="match status" value="1"/>
</dbReference>
<evidence type="ECO:0000256" key="1">
    <source>
        <dbReference type="ARBA" id="ARBA00000085"/>
    </source>
</evidence>
<proteinExistence type="predicted"/>
<dbReference type="Pfam" id="PF02518">
    <property type="entry name" value="HATPase_c"/>
    <property type="match status" value="1"/>
</dbReference>
<dbReference type="SMART" id="SM00387">
    <property type="entry name" value="HATPase_c"/>
    <property type="match status" value="1"/>
</dbReference>
<feature type="domain" description="Histidine kinase" evidence="3">
    <location>
        <begin position="496"/>
        <end position="712"/>
    </location>
</feature>
<dbReference type="InterPro" id="IPR003661">
    <property type="entry name" value="HisK_dim/P_dom"/>
</dbReference>
<feature type="domain" description="HDOD" evidence="4">
    <location>
        <begin position="17"/>
        <end position="211"/>
    </location>
</feature>
<dbReference type="CDD" id="cd00082">
    <property type="entry name" value="HisKA"/>
    <property type="match status" value="1"/>
</dbReference>
<evidence type="ECO:0000259" key="3">
    <source>
        <dbReference type="PROSITE" id="PS50109"/>
    </source>
</evidence>
<dbReference type="EMBL" id="AP024086">
    <property type="protein sequence ID" value="BCL60350.1"/>
    <property type="molecule type" value="Genomic_DNA"/>
</dbReference>
<dbReference type="Proteomes" id="UP000826725">
    <property type="component" value="Chromosome"/>
</dbReference>
<evidence type="ECO:0000313" key="6">
    <source>
        <dbReference type="Proteomes" id="UP000826725"/>
    </source>
</evidence>
<dbReference type="InterPro" id="IPR006675">
    <property type="entry name" value="HDIG_dom"/>
</dbReference>
<comment type="catalytic activity">
    <reaction evidence="1">
        <text>ATP + protein L-histidine = ADP + protein N-phospho-L-histidine.</text>
        <dbReference type="EC" id="2.7.13.3"/>
    </reaction>
</comment>
<dbReference type="Pfam" id="PF08668">
    <property type="entry name" value="HDOD"/>
    <property type="match status" value="1"/>
</dbReference>
<evidence type="ECO:0000256" key="2">
    <source>
        <dbReference type="ARBA" id="ARBA00012438"/>
    </source>
</evidence>
<dbReference type="InterPro" id="IPR005467">
    <property type="entry name" value="His_kinase_dom"/>
</dbReference>
<gene>
    <name evidence="5" type="ORF">DGMP_10430</name>
</gene>
<dbReference type="AlphaFoldDB" id="A0A8D5JNN7"/>
<dbReference type="PANTHER" id="PTHR33525">
    <property type="match status" value="1"/>
</dbReference>
<organism evidence="5 6">
    <name type="scientific">Desulfomarina profundi</name>
    <dbReference type="NCBI Taxonomy" id="2772557"/>
    <lineage>
        <taxon>Bacteria</taxon>
        <taxon>Pseudomonadati</taxon>
        <taxon>Thermodesulfobacteriota</taxon>
        <taxon>Desulfobulbia</taxon>
        <taxon>Desulfobulbales</taxon>
        <taxon>Desulfobulbaceae</taxon>
        <taxon>Desulfomarina</taxon>
    </lineage>
</organism>
<dbReference type="PROSITE" id="PS51833">
    <property type="entry name" value="HDOD"/>
    <property type="match status" value="1"/>
</dbReference>
<dbReference type="RefSeq" id="WP_228856486.1">
    <property type="nucleotide sequence ID" value="NZ_AP024086.1"/>
</dbReference>
<dbReference type="GO" id="GO:0000155">
    <property type="term" value="F:phosphorelay sensor kinase activity"/>
    <property type="evidence" value="ECO:0007669"/>
    <property type="project" value="InterPro"/>
</dbReference>
<dbReference type="CDD" id="cd00077">
    <property type="entry name" value="HDc"/>
    <property type="match status" value="1"/>
</dbReference>
<dbReference type="PROSITE" id="PS50109">
    <property type="entry name" value="HIS_KIN"/>
    <property type="match status" value="1"/>
</dbReference>
<dbReference type="KEGG" id="dbk:DGMP_10430"/>
<sequence length="712" mass="78769">MNKTSITRELLTAIDQLPTLPHTLAKLLDICNNPEVDIQLIGKTISRDALLSAKILQLANSAFLGSRSSFTGIEQAVIFLGIDSVRSLAISVSVQETFQQNQVGPLNLREFWYHSLLTALIAKRLAEICTYPHPAEPYLAGLLHDIGKCIFNQFSPEKYSEITENCTSPDELTELEHHVFGISHQEIGALLTERWKLDEKITRAIREHHSSTLHLEKTDRLSRLIHIANPLALETGTGYNNTLRQVENLEVPGERIPEIIQEQKAIVFSIAESMNMSISAPEIPQQRLQGRKTVSAKKTGKEQLQKTVETIALNHGLLDSLSRAETPDRIFALFEENLQTVFCIHKCIILLPDNRAPGKLSVHGSTGNPIARQMQHGILSLDTESAFFKKLTENHGIIRLQDGGNDQSRIFVSRLRLIMKENCFAVVPFTLMGNSKGIVLVAMDSHEFATVMSKEKPLVLACTYLGNRLNLELLKEKHAEELARERAAAKESIARSIAHEISNPLSIIQNYISLLADNLRDLELQKDLQVISNELDRINGISKRLNNLSGTESPAGLEKVNINRIVAEAVDLFKKSFKTTSTIGITLSLAPEEITALSRPGAIRQILNNLINNSIEALGDTGTIRVETRLEHDNTLRKSPCVKIIVSDNGPGISSSVSETLYKPGHTTKDREHAGLGLAIIRKIINDLGGSIQHVSDPETGTTFTVTIPLTS</sequence>
<dbReference type="EC" id="2.7.13.3" evidence="2"/>
<accession>A0A8D5JNN7</accession>